<reference evidence="3 4" key="1">
    <citation type="submission" date="2020-11" db="EMBL/GenBank/DDBJ databases">
        <title>Complete genome sequence for Salinimonas sp. strain G2-b.</title>
        <authorList>
            <person name="Park S.-J."/>
        </authorList>
    </citation>
    <scope>NUCLEOTIDE SEQUENCE [LARGE SCALE GENOMIC DNA]</scope>
    <source>
        <strain evidence="3 4">G2-b</strain>
    </source>
</reference>
<feature type="transmembrane region" description="Helical" evidence="2">
    <location>
        <begin position="590"/>
        <end position="608"/>
    </location>
</feature>
<dbReference type="RefSeq" id="WP_195812050.1">
    <property type="nucleotide sequence ID" value="NZ_CP064795.1"/>
</dbReference>
<keyword evidence="2" id="KW-0812">Transmembrane</keyword>
<keyword evidence="4" id="KW-1185">Reference proteome</keyword>
<gene>
    <name evidence="3" type="ORF">IT774_07695</name>
</gene>
<name>A0A7S9E0C1_9ALTE</name>
<evidence type="ECO:0000256" key="1">
    <source>
        <dbReference type="SAM" id="Coils"/>
    </source>
</evidence>
<evidence type="ECO:0008006" key="5">
    <source>
        <dbReference type="Google" id="ProtNLM"/>
    </source>
</evidence>
<dbReference type="EMBL" id="CP064795">
    <property type="protein sequence ID" value="QPG06978.1"/>
    <property type="molecule type" value="Genomic_DNA"/>
</dbReference>
<evidence type="ECO:0000313" key="3">
    <source>
        <dbReference type="EMBL" id="QPG06978.1"/>
    </source>
</evidence>
<evidence type="ECO:0000313" key="4">
    <source>
        <dbReference type="Proteomes" id="UP000595095"/>
    </source>
</evidence>
<dbReference type="AlphaFoldDB" id="A0A7S9E0C1"/>
<feature type="coiled-coil region" evidence="1">
    <location>
        <begin position="703"/>
        <end position="734"/>
    </location>
</feature>
<dbReference type="Proteomes" id="UP000595095">
    <property type="component" value="Chromosome"/>
</dbReference>
<proteinExistence type="predicted"/>
<sequence length="790" mass="88999">MHLYEDIPDPVSESIIRSVLKGNRPISGLRDKAINGVNWRMAAFYQYGRDHYTLGLADELATIYLTRSETVEGVLATLETDPVTIERISLKGAEPYLFVEGHLVKTHGYNRWTNTVTSLPGATKTQWVTNLSQFTSACEASLDTATEALRTGIPTDRTESSSVTYKEKPATKVTEYTIRVTKTTRFTPYEKTFNYFVDYARNPEKVNIHEFIITLEGRQELTGRGTGIIQYQATAHTHYVLEDGSKTPTTVEILPAVTKTTGVLRYSEVNIHTYTDVFLPVFNPSSVYTVATYYTTDDKGKKSPKYFIGVTRSPAALPEDHYDIDLIQEQVTVGASVDNKYYPMVPLIKDGKNMFSPDNVGSGLYETSIELMRKLDLDALTISDAIQSSPDIDSVDEAYFMLAIPIREKSPAASRYFHTYLRELYEEMDHLHQVPVSPVTNDFIYEDRRYNLQAIGPSEDKLTMRIWADGLGRRLVTGRIGKPGTAISQIDVTGDIDKFFTRMQISEDTYEECMLQNPYHESYIYADGRIKTTLRDVIEDLDNSNFVVPVRHDLVSAMPAFLRQELHYMAPMIICHAYEKRKLKWYESTIFKSLLIIVSIVVAVYTGMDIYSTFIVALTATGSVLLATVIVMALVIEQYLIALAIGYLVDLVGVEAAFVAAVAMVVASFYGGTGMLENYSPADMLRMSTTTTNAISTNIQKDMLEFQAEVTAFQEEAESLMDELEQKQKLLQNDDLIDPFTFVDNTPFNDFKESPSDYYRRQLNTNIAPLAYASIEYFVDASLILPKSSI</sequence>
<accession>A0A7S9E0C1</accession>
<keyword evidence="1" id="KW-0175">Coiled coil</keyword>
<protein>
    <recommendedName>
        <fullName evidence="5">TMhelix containing protein</fullName>
    </recommendedName>
</protein>
<feature type="transmembrane region" description="Helical" evidence="2">
    <location>
        <begin position="614"/>
        <end position="636"/>
    </location>
</feature>
<feature type="transmembrane region" description="Helical" evidence="2">
    <location>
        <begin position="648"/>
        <end position="670"/>
    </location>
</feature>
<keyword evidence="2" id="KW-1133">Transmembrane helix</keyword>
<organism evidence="3 4">
    <name type="scientific">Salinimonas marina</name>
    <dbReference type="NCBI Taxonomy" id="2785918"/>
    <lineage>
        <taxon>Bacteria</taxon>
        <taxon>Pseudomonadati</taxon>
        <taxon>Pseudomonadota</taxon>
        <taxon>Gammaproteobacteria</taxon>
        <taxon>Alteromonadales</taxon>
        <taxon>Alteromonadaceae</taxon>
        <taxon>Alteromonas/Salinimonas group</taxon>
        <taxon>Salinimonas</taxon>
    </lineage>
</organism>
<keyword evidence="2" id="KW-0472">Membrane</keyword>
<evidence type="ECO:0000256" key="2">
    <source>
        <dbReference type="SAM" id="Phobius"/>
    </source>
</evidence>
<dbReference type="KEGG" id="smaa:IT774_07695"/>